<name>A0A0K8U738_BACLA</name>
<evidence type="ECO:0000256" key="1">
    <source>
        <dbReference type="SAM" id="MobiDB-lite"/>
    </source>
</evidence>
<feature type="chain" id="PRO_5005520705" evidence="2">
    <location>
        <begin position="21"/>
        <end position="169"/>
    </location>
</feature>
<organism evidence="3">
    <name type="scientific">Bactrocera latifrons</name>
    <name type="common">Malaysian fruit fly</name>
    <name type="synonym">Chaetodacus latifrons</name>
    <dbReference type="NCBI Taxonomy" id="174628"/>
    <lineage>
        <taxon>Eukaryota</taxon>
        <taxon>Metazoa</taxon>
        <taxon>Ecdysozoa</taxon>
        <taxon>Arthropoda</taxon>
        <taxon>Hexapoda</taxon>
        <taxon>Insecta</taxon>
        <taxon>Pterygota</taxon>
        <taxon>Neoptera</taxon>
        <taxon>Endopterygota</taxon>
        <taxon>Diptera</taxon>
        <taxon>Brachycera</taxon>
        <taxon>Muscomorpha</taxon>
        <taxon>Tephritoidea</taxon>
        <taxon>Tephritidae</taxon>
        <taxon>Bactrocera</taxon>
        <taxon>Bactrocera</taxon>
    </lineage>
</organism>
<dbReference type="AlphaFoldDB" id="A0A0K8U738"/>
<feature type="compositionally biased region" description="Basic and acidic residues" evidence="1">
    <location>
        <begin position="63"/>
        <end position="72"/>
    </location>
</feature>
<proteinExistence type="predicted"/>
<feature type="region of interest" description="Disordered" evidence="1">
    <location>
        <begin position="60"/>
        <end position="81"/>
    </location>
</feature>
<keyword evidence="2" id="KW-0732">Signal</keyword>
<gene>
    <name evidence="3" type="ORF">c0_g1_i2</name>
</gene>
<accession>A0A0K8U738</accession>
<protein>
    <submittedName>
        <fullName evidence="3">Uncharacterized protein</fullName>
    </submittedName>
</protein>
<reference evidence="3" key="1">
    <citation type="submission" date="2015-06" db="EMBL/GenBank/DDBJ databases">
        <authorList>
            <person name="Hoefler B.C."/>
            <person name="Straight P.D."/>
        </authorList>
    </citation>
    <scope>NUCLEOTIDE SEQUENCE</scope>
</reference>
<evidence type="ECO:0000256" key="2">
    <source>
        <dbReference type="SAM" id="SignalP"/>
    </source>
</evidence>
<dbReference type="EMBL" id="GDHF01029847">
    <property type="protein sequence ID" value="JAI22467.1"/>
    <property type="molecule type" value="Transcribed_RNA"/>
</dbReference>
<sequence length="169" mass="19451">MFYIFFLYLTFLISLPLTQQHSFEYTSEEEKDKILTKWLGVEIDGAYFFDWSTQEVEQATENNKVENSKAEQEQEDDAVGVAWTSESKSSKRFINDPPDDCFPVQQRRGSSTADFMRMLQRQCWDEVLPVSGECSAHSCAERVNTPAGCYHNLLHVAAFLLVAKLLYIL</sequence>
<feature type="signal peptide" evidence="2">
    <location>
        <begin position="1"/>
        <end position="20"/>
    </location>
</feature>
<evidence type="ECO:0000313" key="3">
    <source>
        <dbReference type="EMBL" id="JAI22467.1"/>
    </source>
</evidence>